<dbReference type="PANTHER" id="PTHR33653:SF1">
    <property type="entry name" value="RIBONUCLEASE VAPC2"/>
    <property type="match status" value="1"/>
</dbReference>
<dbReference type="EMBL" id="CAEZZA010000120">
    <property type="protein sequence ID" value="CAB4751392.1"/>
    <property type="molecule type" value="Genomic_DNA"/>
</dbReference>
<evidence type="ECO:0000313" key="8">
    <source>
        <dbReference type="EMBL" id="CAB4691826.1"/>
    </source>
</evidence>
<feature type="domain" description="PIN" evidence="7">
    <location>
        <begin position="4"/>
        <end position="119"/>
    </location>
</feature>
<evidence type="ECO:0000259" key="7">
    <source>
        <dbReference type="Pfam" id="PF01850"/>
    </source>
</evidence>
<dbReference type="GO" id="GO:0004518">
    <property type="term" value="F:nuclease activity"/>
    <property type="evidence" value="ECO:0007669"/>
    <property type="project" value="UniProtKB-KW"/>
</dbReference>
<evidence type="ECO:0000256" key="1">
    <source>
        <dbReference type="ARBA" id="ARBA00001946"/>
    </source>
</evidence>
<evidence type="ECO:0000313" key="9">
    <source>
        <dbReference type="EMBL" id="CAB4751392.1"/>
    </source>
</evidence>
<dbReference type="Pfam" id="PF01850">
    <property type="entry name" value="PIN"/>
    <property type="match status" value="1"/>
</dbReference>
<sequence length="131" mass="14115">MGILDTSVVIELPNLSTADLPAFPTISVITLAELSVGPEVSKNSHERAMRQLVLQQTEASFDPLPFDAACARRFAIVAGCLRQSGRKTQARAFDALIAATALAHNLPLYTRNAQDFEGIDGLDLRPVTPNI</sequence>
<dbReference type="InterPro" id="IPR002716">
    <property type="entry name" value="PIN_dom"/>
</dbReference>
<dbReference type="GO" id="GO:0046872">
    <property type="term" value="F:metal ion binding"/>
    <property type="evidence" value="ECO:0007669"/>
    <property type="project" value="UniProtKB-KW"/>
</dbReference>
<evidence type="ECO:0000256" key="4">
    <source>
        <dbReference type="ARBA" id="ARBA00022801"/>
    </source>
</evidence>
<name>A0A6J6TUW3_9ZZZZ</name>
<dbReference type="GO" id="GO:0016787">
    <property type="term" value="F:hydrolase activity"/>
    <property type="evidence" value="ECO:0007669"/>
    <property type="project" value="UniProtKB-KW"/>
</dbReference>
<comment type="cofactor">
    <cofactor evidence="1">
        <name>Mg(2+)</name>
        <dbReference type="ChEBI" id="CHEBI:18420"/>
    </cofactor>
</comment>
<evidence type="ECO:0000256" key="2">
    <source>
        <dbReference type="ARBA" id="ARBA00022722"/>
    </source>
</evidence>
<dbReference type="InterPro" id="IPR050556">
    <property type="entry name" value="Type_II_TA_system_RNase"/>
</dbReference>
<keyword evidence="2" id="KW-0540">Nuclease</keyword>
<dbReference type="AlphaFoldDB" id="A0A6J6TUW3"/>
<proteinExistence type="inferred from homology"/>
<evidence type="ECO:0000256" key="5">
    <source>
        <dbReference type="ARBA" id="ARBA00022842"/>
    </source>
</evidence>
<dbReference type="CDD" id="cd18732">
    <property type="entry name" value="PIN_MtVapC4-C5_like"/>
    <property type="match status" value="1"/>
</dbReference>
<dbReference type="InterPro" id="IPR029060">
    <property type="entry name" value="PIN-like_dom_sf"/>
</dbReference>
<evidence type="ECO:0000256" key="3">
    <source>
        <dbReference type="ARBA" id="ARBA00022723"/>
    </source>
</evidence>
<evidence type="ECO:0000256" key="6">
    <source>
        <dbReference type="ARBA" id="ARBA00038093"/>
    </source>
</evidence>
<accession>A0A6J6TUW3</accession>
<comment type="similarity">
    <text evidence="6">Belongs to the PINc/VapC protein family.</text>
</comment>
<organism evidence="9">
    <name type="scientific">freshwater metagenome</name>
    <dbReference type="NCBI Taxonomy" id="449393"/>
    <lineage>
        <taxon>unclassified sequences</taxon>
        <taxon>metagenomes</taxon>
        <taxon>ecological metagenomes</taxon>
    </lineage>
</organism>
<dbReference type="SUPFAM" id="SSF88723">
    <property type="entry name" value="PIN domain-like"/>
    <property type="match status" value="1"/>
</dbReference>
<reference evidence="9" key="1">
    <citation type="submission" date="2020-05" db="EMBL/GenBank/DDBJ databases">
        <authorList>
            <person name="Chiriac C."/>
            <person name="Salcher M."/>
            <person name="Ghai R."/>
            <person name="Kavagutti S V."/>
        </authorList>
    </citation>
    <scope>NUCLEOTIDE SEQUENCE</scope>
</reference>
<dbReference type="EMBL" id="CAEZXZ010000001">
    <property type="protein sequence ID" value="CAB4691826.1"/>
    <property type="molecule type" value="Genomic_DNA"/>
</dbReference>
<dbReference type="EMBL" id="CAFBPJ010000056">
    <property type="protein sequence ID" value="CAB5015832.1"/>
    <property type="molecule type" value="Genomic_DNA"/>
</dbReference>
<keyword evidence="4" id="KW-0378">Hydrolase</keyword>
<evidence type="ECO:0000313" key="10">
    <source>
        <dbReference type="EMBL" id="CAB5015832.1"/>
    </source>
</evidence>
<keyword evidence="3" id="KW-0479">Metal-binding</keyword>
<protein>
    <submittedName>
        <fullName evidence="9">Unannotated protein</fullName>
    </submittedName>
</protein>
<keyword evidence="5" id="KW-0460">Magnesium</keyword>
<gene>
    <name evidence="8" type="ORF">UFOPK2625_00018</name>
    <name evidence="9" type="ORF">UFOPK2809_00919</name>
    <name evidence="10" type="ORF">UFOPK4092_00649</name>
</gene>
<dbReference type="PANTHER" id="PTHR33653">
    <property type="entry name" value="RIBONUCLEASE VAPC2"/>
    <property type="match status" value="1"/>
</dbReference>
<dbReference type="Gene3D" id="3.40.50.1010">
    <property type="entry name" value="5'-nuclease"/>
    <property type="match status" value="1"/>
</dbReference>